<reference evidence="1 2" key="1">
    <citation type="journal article" date="2021" name="Hortic Res">
        <title>High-quality reference genome and annotation aids understanding of berry development for evergreen blueberry (Vaccinium darrowii).</title>
        <authorList>
            <person name="Yu J."/>
            <person name="Hulse-Kemp A.M."/>
            <person name="Babiker E."/>
            <person name="Staton M."/>
        </authorList>
    </citation>
    <scope>NUCLEOTIDE SEQUENCE [LARGE SCALE GENOMIC DNA]</scope>
    <source>
        <strain evidence="2">cv. NJ 8807/NJ 8810</strain>
        <tissue evidence="1">Young leaf</tissue>
    </source>
</reference>
<proteinExistence type="predicted"/>
<organism evidence="1 2">
    <name type="scientific">Vaccinium darrowii</name>
    <dbReference type="NCBI Taxonomy" id="229202"/>
    <lineage>
        <taxon>Eukaryota</taxon>
        <taxon>Viridiplantae</taxon>
        <taxon>Streptophyta</taxon>
        <taxon>Embryophyta</taxon>
        <taxon>Tracheophyta</taxon>
        <taxon>Spermatophyta</taxon>
        <taxon>Magnoliopsida</taxon>
        <taxon>eudicotyledons</taxon>
        <taxon>Gunneridae</taxon>
        <taxon>Pentapetalae</taxon>
        <taxon>asterids</taxon>
        <taxon>Ericales</taxon>
        <taxon>Ericaceae</taxon>
        <taxon>Vaccinioideae</taxon>
        <taxon>Vaccinieae</taxon>
        <taxon>Vaccinium</taxon>
    </lineage>
</organism>
<keyword evidence="2" id="KW-1185">Reference proteome</keyword>
<accession>A0ACB7ZCB2</accession>
<dbReference type="Proteomes" id="UP000828048">
    <property type="component" value="Chromosome 12"/>
</dbReference>
<gene>
    <name evidence="1" type="ORF">Vadar_017422</name>
</gene>
<dbReference type="EMBL" id="CM037162">
    <property type="protein sequence ID" value="KAH7863428.1"/>
    <property type="molecule type" value="Genomic_DNA"/>
</dbReference>
<sequence>MMLARRDASPAAAAGGGTKAEDSLSSGDTELNVMASIWKSKNKKANKKRFTDEQIRLLETMFEAESRPELQIKHKLANELGLHPRQVAIWFQNKRARSKSKLIEQEYSILRRSYDNLASKFDSLKNENQRLLVQLQKLRNLMEKPQDPGKCSDEECDYMDTERDAEEKTVCLSDCNEHENRLPLRDDSSELVEYLSEEADILKMAEMVPDRSFVSTGNWCSFELNFESNGVLDHPSCSSEWWEV</sequence>
<evidence type="ECO:0000313" key="1">
    <source>
        <dbReference type="EMBL" id="KAH7863428.1"/>
    </source>
</evidence>
<protein>
    <submittedName>
        <fullName evidence="1">Uncharacterized protein</fullName>
    </submittedName>
</protein>
<evidence type="ECO:0000313" key="2">
    <source>
        <dbReference type="Proteomes" id="UP000828048"/>
    </source>
</evidence>
<name>A0ACB7ZCB2_9ERIC</name>
<comment type="caution">
    <text evidence="1">The sequence shown here is derived from an EMBL/GenBank/DDBJ whole genome shotgun (WGS) entry which is preliminary data.</text>
</comment>